<comment type="caution">
    <text evidence="2">The sequence shown here is derived from an EMBL/GenBank/DDBJ whole genome shotgun (WGS) entry which is preliminary data.</text>
</comment>
<feature type="region of interest" description="Disordered" evidence="1">
    <location>
        <begin position="11"/>
        <end position="92"/>
    </location>
</feature>
<dbReference type="SUPFAM" id="SSF102712">
    <property type="entry name" value="JAB1/MPN domain"/>
    <property type="match status" value="1"/>
</dbReference>
<reference evidence="2 3" key="1">
    <citation type="submission" date="2015-05" db="EMBL/GenBank/DDBJ databases">
        <title>Whole genome sequence and identification of bacterial endophytes from Costus igneus.</title>
        <authorList>
            <person name="Lee Y.P."/>
            <person name="Gan H.M."/>
            <person name="Eng W."/>
            <person name="Wheatley M.S."/>
            <person name="Caraballo A."/>
            <person name="Polter S."/>
            <person name="Savka M.A."/>
            <person name="Hudson A.O."/>
        </authorList>
    </citation>
    <scope>NUCLEOTIDE SEQUENCE [LARGE SCALE GENOMIC DNA]</scope>
    <source>
        <strain evidence="2 3">RIT375</strain>
    </source>
</reference>
<feature type="compositionally biased region" description="Polar residues" evidence="1">
    <location>
        <begin position="53"/>
        <end position="79"/>
    </location>
</feature>
<evidence type="ECO:0000313" key="2">
    <source>
        <dbReference type="EMBL" id="KLV18445.1"/>
    </source>
</evidence>
<protein>
    <submittedName>
        <fullName evidence="2">Uncharacterized protein</fullName>
    </submittedName>
</protein>
<accession>A0A0J1KP33</accession>
<feature type="compositionally biased region" description="Basic and acidic residues" evidence="1">
    <location>
        <begin position="80"/>
        <end position="92"/>
    </location>
</feature>
<feature type="compositionally biased region" description="Polar residues" evidence="1">
    <location>
        <begin position="28"/>
        <end position="45"/>
    </location>
</feature>
<dbReference type="PATRIC" id="fig|1392.242.peg.5804"/>
<gene>
    <name evidence="2" type="ORF">ABW01_13820</name>
</gene>
<dbReference type="Proteomes" id="UP000035904">
    <property type="component" value="Unassembled WGS sequence"/>
</dbReference>
<name>A0A0J1KP33_BACAN</name>
<sequence length="361" mass="41165">MDLLDYLNEINNNTEGNQSESKEVNKVATESSNANTIEENTNQSIKSEDNDKLSNTQTVILNTVKQTQSNKKNAAPTTKSNDKNKSNPIKDKNEFKIDESTIIRYQGQSIEITKLLSVDKIKNGVTENGKTRKINEKDILKLLEPKHPELDPQIAKIICHSKKNLLIPHVPGHKNGLVNKELTDSIESVSSFKLNIKNNRLFLGNKNVLIPEELIYEFIQIARGYSKEYGVEVKGEIYFSLIKKQYILNIPRQTVSRVLIEVDELTLDEALEISDMIKLMEIHSHHVFEPIPSATDIKYDRSCGLYYAIIGNINSLFPDITVRILNKETGKYEYIMPVEIIRKKIRKTSDTPQVKVLEGQR</sequence>
<dbReference type="EMBL" id="LDPG01000007">
    <property type="protein sequence ID" value="KLV18445.1"/>
    <property type="molecule type" value="Genomic_DNA"/>
</dbReference>
<proteinExistence type="predicted"/>
<evidence type="ECO:0000256" key="1">
    <source>
        <dbReference type="SAM" id="MobiDB-lite"/>
    </source>
</evidence>
<organism evidence="2 3">
    <name type="scientific">Bacillus anthracis</name>
    <name type="common">anthrax bacterium</name>
    <dbReference type="NCBI Taxonomy" id="1392"/>
    <lineage>
        <taxon>Bacteria</taxon>
        <taxon>Bacillati</taxon>
        <taxon>Bacillota</taxon>
        <taxon>Bacilli</taxon>
        <taxon>Bacillales</taxon>
        <taxon>Bacillaceae</taxon>
        <taxon>Bacillus</taxon>
        <taxon>Bacillus cereus group</taxon>
    </lineage>
</organism>
<evidence type="ECO:0000313" key="3">
    <source>
        <dbReference type="Proteomes" id="UP000035904"/>
    </source>
</evidence>
<dbReference type="RefSeq" id="WP_047956713.1">
    <property type="nucleotide sequence ID" value="NZ_LDPG01000007.1"/>
</dbReference>
<dbReference type="AlphaFoldDB" id="A0A0J1KP33"/>